<gene>
    <name evidence="2" type="ORF">GCM10010140_43430</name>
</gene>
<dbReference type="EMBL" id="BMQJ01000011">
    <property type="protein sequence ID" value="GGQ08643.1"/>
    <property type="molecule type" value="Genomic_DNA"/>
</dbReference>
<sequence>MIGAVYNMFLRPQERGPLWTVADVLVALVATAPLLYGAVRLSRSAEER</sequence>
<keyword evidence="3" id="KW-1185">Reference proteome</keyword>
<keyword evidence="1" id="KW-1133">Transmembrane helix</keyword>
<accession>A0ABQ2R3R5</accession>
<comment type="caution">
    <text evidence="2">The sequence shown here is derived from an EMBL/GenBank/DDBJ whole genome shotgun (WGS) entry which is preliminary data.</text>
</comment>
<proteinExistence type="predicted"/>
<reference evidence="3" key="1">
    <citation type="journal article" date="2019" name="Int. J. Syst. Evol. Microbiol.">
        <title>The Global Catalogue of Microorganisms (GCM) 10K type strain sequencing project: providing services to taxonomists for standard genome sequencing and annotation.</title>
        <authorList>
            <consortium name="The Broad Institute Genomics Platform"/>
            <consortium name="The Broad Institute Genome Sequencing Center for Infectious Disease"/>
            <person name="Wu L."/>
            <person name="Ma J."/>
        </authorList>
    </citation>
    <scope>NUCLEOTIDE SEQUENCE [LARGE SCALE GENOMIC DNA]</scope>
    <source>
        <strain evidence="3">JCM 3115</strain>
    </source>
</reference>
<keyword evidence="1" id="KW-0472">Membrane</keyword>
<protein>
    <submittedName>
        <fullName evidence="2">Uncharacterized protein</fullName>
    </submittedName>
</protein>
<keyword evidence="1" id="KW-0812">Transmembrane</keyword>
<feature type="transmembrane region" description="Helical" evidence="1">
    <location>
        <begin position="18"/>
        <end position="39"/>
    </location>
</feature>
<evidence type="ECO:0000256" key="1">
    <source>
        <dbReference type="SAM" id="Phobius"/>
    </source>
</evidence>
<evidence type="ECO:0000313" key="3">
    <source>
        <dbReference type="Proteomes" id="UP000611554"/>
    </source>
</evidence>
<dbReference type="Proteomes" id="UP000611554">
    <property type="component" value="Unassembled WGS sequence"/>
</dbReference>
<evidence type="ECO:0000313" key="2">
    <source>
        <dbReference type="EMBL" id="GGQ08643.1"/>
    </source>
</evidence>
<name>A0ABQ2R3R5_9ACTN</name>
<organism evidence="2 3">
    <name type="scientific">Streptosporangium pseudovulgare</name>
    <dbReference type="NCBI Taxonomy" id="35765"/>
    <lineage>
        <taxon>Bacteria</taxon>
        <taxon>Bacillati</taxon>
        <taxon>Actinomycetota</taxon>
        <taxon>Actinomycetes</taxon>
        <taxon>Streptosporangiales</taxon>
        <taxon>Streptosporangiaceae</taxon>
        <taxon>Streptosporangium</taxon>
    </lineage>
</organism>